<proteinExistence type="predicted"/>
<reference evidence="1" key="1">
    <citation type="submission" date="2015-12" db="EMBL/GenBank/DDBJ databases">
        <title>Gene expression during late stages of embryo sac development: a critical building block for successful pollen-pistil interactions.</title>
        <authorList>
            <person name="Liu Y."/>
            <person name="Joly V."/>
            <person name="Sabar M."/>
            <person name="Matton D.P."/>
        </authorList>
    </citation>
    <scope>NUCLEOTIDE SEQUENCE</scope>
</reference>
<accession>A0A0V0H2M3</accession>
<protein>
    <submittedName>
        <fullName evidence="1">Putative ovule protein</fullName>
    </submittedName>
</protein>
<dbReference type="EMBL" id="GEDG01026849">
    <property type="protein sequence ID" value="JAP14233.1"/>
    <property type="molecule type" value="Transcribed_RNA"/>
</dbReference>
<organism evidence="1">
    <name type="scientific">Solanum chacoense</name>
    <name type="common">Chaco potato</name>
    <dbReference type="NCBI Taxonomy" id="4108"/>
    <lineage>
        <taxon>Eukaryota</taxon>
        <taxon>Viridiplantae</taxon>
        <taxon>Streptophyta</taxon>
        <taxon>Embryophyta</taxon>
        <taxon>Tracheophyta</taxon>
        <taxon>Spermatophyta</taxon>
        <taxon>Magnoliopsida</taxon>
        <taxon>eudicotyledons</taxon>
        <taxon>Gunneridae</taxon>
        <taxon>Pentapetalae</taxon>
        <taxon>asterids</taxon>
        <taxon>lamiids</taxon>
        <taxon>Solanales</taxon>
        <taxon>Solanaceae</taxon>
        <taxon>Solanoideae</taxon>
        <taxon>Solaneae</taxon>
        <taxon>Solanum</taxon>
    </lineage>
</organism>
<sequence length="71" mass="8095">MVSTQLKPQKGVVSNLASSLSKHHGYEKKTCFMHSNPSKTGYFCKGPILPKFFHGHTLSALLEWIILWYML</sequence>
<dbReference type="AlphaFoldDB" id="A0A0V0H2M3"/>
<name>A0A0V0H2M3_SOLCH</name>
<evidence type="ECO:0000313" key="1">
    <source>
        <dbReference type="EMBL" id="JAP14233.1"/>
    </source>
</evidence>